<sequence>MLQNTQEMIKNNTQELIKNTVPALTDKQEIQIVGSDSRIKTLKEFYPFYLSQHAEPICRRLHFVGTTCVIGITATAAMKKNPKLLWALPVVGYGFAWVGHFFFEHNKPATFKQPFFSLICDFKMYKDILVGKVDW</sequence>
<evidence type="ECO:0000256" key="1">
    <source>
        <dbReference type="SAM" id="Phobius"/>
    </source>
</evidence>
<feature type="transmembrane region" description="Helical" evidence="1">
    <location>
        <begin position="84"/>
        <end position="103"/>
    </location>
</feature>
<dbReference type="AlphaFoldDB" id="A0A5N4WAA6"/>
<gene>
    <name evidence="2" type="ORF">F4W09_12730</name>
</gene>
<dbReference type="Proteomes" id="UP000325788">
    <property type="component" value="Unassembled WGS sequence"/>
</dbReference>
<accession>A0A5N4WAA6</accession>
<proteinExistence type="predicted"/>
<organism evidence="2 3">
    <name type="scientific">Acinetobacter tandoii</name>
    <dbReference type="NCBI Taxonomy" id="202954"/>
    <lineage>
        <taxon>Bacteria</taxon>
        <taxon>Pseudomonadati</taxon>
        <taxon>Pseudomonadota</taxon>
        <taxon>Gammaproteobacteria</taxon>
        <taxon>Moraxellales</taxon>
        <taxon>Moraxellaceae</taxon>
        <taxon>Acinetobacter</taxon>
    </lineage>
</organism>
<comment type="caution">
    <text evidence="2">The sequence shown here is derived from an EMBL/GenBank/DDBJ whole genome shotgun (WGS) entry which is preliminary data.</text>
</comment>
<evidence type="ECO:0000313" key="2">
    <source>
        <dbReference type="EMBL" id="KAB1853312.1"/>
    </source>
</evidence>
<keyword evidence="1" id="KW-0812">Transmembrane</keyword>
<protein>
    <submittedName>
        <fullName evidence="2">DUF962 domain-containing protein</fullName>
    </submittedName>
</protein>
<keyword evidence="1" id="KW-1133">Transmembrane helix</keyword>
<evidence type="ECO:0000313" key="3">
    <source>
        <dbReference type="Proteomes" id="UP000325788"/>
    </source>
</evidence>
<reference evidence="2 3" key="1">
    <citation type="submission" date="2019-09" db="EMBL/GenBank/DDBJ databases">
        <title>Draft genome sequence of Acinetobacter tandoii W4-4-4 isolated from environmental water sample.</title>
        <authorList>
            <person name="Wee S.K."/>
            <person name="Yan B."/>
            <person name="Mustaffa S.B."/>
            <person name="Yap E.P.H."/>
        </authorList>
    </citation>
    <scope>NUCLEOTIDE SEQUENCE [LARGE SCALE GENOMIC DNA]</scope>
    <source>
        <strain evidence="2 3">W4-4-4</strain>
    </source>
</reference>
<dbReference type="InterPro" id="IPR009305">
    <property type="entry name" value="Mpo1-like"/>
</dbReference>
<keyword evidence="1" id="KW-0472">Membrane</keyword>
<dbReference type="PANTHER" id="PTHR34205:SF2">
    <property type="entry name" value="DUF962 DOMAIN-CONTAINING PROTEIN"/>
    <property type="match status" value="1"/>
</dbReference>
<dbReference type="Pfam" id="PF06127">
    <property type="entry name" value="Mpo1-like"/>
    <property type="match status" value="1"/>
</dbReference>
<dbReference type="PANTHER" id="PTHR34205">
    <property type="entry name" value="TRANSMEMBRANE PROTEIN"/>
    <property type="match status" value="1"/>
</dbReference>
<dbReference type="EMBL" id="VXLD01000009">
    <property type="protein sequence ID" value="KAB1853312.1"/>
    <property type="molecule type" value="Genomic_DNA"/>
</dbReference>
<dbReference type="RefSeq" id="WP_151505013.1">
    <property type="nucleotide sequence ID" value="NZ_VXLD01000009.1"/>
</dbReference>
<name>A0A5N4WAA6_9GAMM</name>